<evidence type="ECO:0000313" key="2">
    <source>
        <dbReference type="Proteomes" id="UP001223336"/>
    </source>
</evidence>
<gene>
    <name evidence="1" type="ORF">RCC75_13785</name>
</gene>
<keyword evidence="2" id="KW-1185">Reference proteome</keyword>
<evidence type="ECO:0000313" key="1">
    <source>
        <dbReference type="EMBL" id="MDQ5769608.1"/>
    </source>
</evidence>
<dbReference type="EMBL" id="JAVFKN010000019">
    <property type="protein sequence ID" value="MDQ5769608.1"/>
    <property type="molecule type" value="Genomic_DNA"/>
</dbReference>
<reference evidence="1 2" key="1">
    <citation type="submission" date="2023-08" db="EMBL/GenBank/DDBJ databases">
        <title>New molecular markers tilS and rpoB for phylogenetic and monitoring studies of the genus Thiothrix biodiversity.</title>
        <authorList>
            <person name="Ravin N.V."/>
            <person name="Smolyakov D."/>
            <person name="Markov N.D."/>
            <person name="Beletsky A.V."/>
            <person name="Mardanov A.V."/>
            <person name="Rudenko T.S."/>
            <person name="Grabovich M.Y."/>
        </authorList>
    </citation>
    <scope>NUCLEOTIDE SEQUENCE [LARGE SCALE GENOMIC DNA]</scope>
    <source>
        <strain evidence="1 2">H33</strain>
    </source>
</reference>
<sequence>MIVDNLFANNNIMGEKVKFLFAFVDKMAIIEECADGLTAKR</sequence>
<comment type="caution">
    <text evidence="1">The sequence shown here is derived from an EMBL/GenBank/DDBJ whole genome shotgun (WGS) entry which is preliminary data.</text>
</comment>
<dbReference type="RefSeq" id="WP_308135454.1">
    <property type="nucleotide sequence ID" value="NZ_CP133197.1"/>
</dbReference>
<name>A0ABU0YA07_9GAMM</name>
<proteinExistence type="predicted"/>
<accession>A0ABU0YA07</accession>
<organism evidence="1 2">
    <name type="scientific">Thiothrix subterranea</name>
    <dbReference type="NCBI Taxonomy" id="2735563"/>
    <lineage>
        <taxon>Bacteria</taxon>
        <taxon>Pseudomonadati</taxon>
        <taxon>Pseudomonadota</taxon>
        <taxon>Gammaproteobacteria</taxon>
        <taxon>Thiotrichales</taxon>
        <taxon>Thiotrichaceae</taxon>
        <taxon>Thiothrix</taxon>
    </lineage>
</organism>
<protein>
    <submittedName>
        <fullName evidence="1">Uncharacterized protein</fullName>
    </submittedName>
</protein>
<dbReference type="Proteomes" id="UP001223336">
    <property type="component" value="Unassembled WGS sequence"/>
</dbReference>